<feature type="domain" description="TOG" evidence="6">
    <location>
        <begin position="1744"/>
        <end position="1982"/>
    </location>
</feature>
<evidence type="ECO:0000259" key="6">
    <source>
        <dbReference type="SMART" id="SM01349"/>
    </source>
</evidence>
<accession>A0AAV6M854</accession>
<dbReference type="FunFam" id="1.25.10.10:FF:000580">
    <property type="entry name" value="Protein peg1"/>
    <property type="match status" value="1"/>
</dbReference>
<dbReference type="PANTHER" id="PTHR46634">
    <property type="entry name" value="M REDUCTASE II SUBUNIT GAMMA, PUTATIVE (DUF3741)-RELATED"/>
    <property type="match status" value="1"/>
</dbReference>
<feature type="domain" description="TOG" evidence="6">
    <location>
        <begin position="2028"/>
        <end position="2272"/>
    </location>
</feature>
<feature type="compositionally biased region" description="Polar residues" evidence="5">
    <location>
        <begin position="564"/>
        <end position="601"/>
    </location>
</feature>
<reference evidence="7 8" key="1">
    <citation type="journal article" date="2021" name="Hortic Res">
        <title>The domestication of Cucurbita argyrosperma as revealed by the genome of its wild relative.</title>
        <authorList>
            <person name="Barrera-Redondo J."/>
            <person name="Sanchez-de la Vega G."/>
            <person name="Aguirre-Liguori J.A."/>
            <person name="Castellanos-Morales G."/>
            <person name="Gutierrez-Guerrero Y.T."/>
            <person name="Aguirre-Dugua X."/>
            <person name="Aguirre-Planter E."/>
            <person name="Tenaillon M.I."/>
            <person name="Lira-Saade R."/>
            <person name="Eguiarte L.E."/>
        </authorList>
    </citation>
    <scope>NUCLEOTIDE SEQUENCE [LARGE SCALE GENOMIC DNA]</scope>
    <source>
        <strain evidence="7">JBR-2021</strain>
    </source>
</reference>
<dbReference type="InterPro" id="IPR021133">
    <property type="entry name" value="HEAT_type_2"/>
</dbReference>
<evidence type="ECO:0000256" key="4">
    <source>
        <dbReference type="PROSITE-ProRule" id="PRU00103"/>
    </source>
</evidence>
<comment type="caution">
    <text evidence="7">The sequence shown here is derived from an EMBL/GenBank/DDBJ whole genome shotgun (WGS) entry which is preliminary data.</text>
</comment>
<dbReference type="InterPro" id="IPR022212">
    <property type="entry name" value="DUF3741"/>
</dbReference>
<evidence type="ECO:0000256" key="2">
    <source>
        <dbReference type="ARBA" id="ARBA00022490"/>
    </source>
</evidence>
<feature type="compositionally biased region" description="Polar residues" evidence="5">
    <location>
        <begin position="2393"/>
        <end position="2404"/>
    </location>
</feature>
<sequence>MLLSVSECWGNSRSRLKPETLSVQMKEVQRRKVHNNMEKPFPGCAGRMVNLFNSSAGVRRNKLLTDKPHRDGSVLTRSHSDAAIMSSPSRDSQIEDGLGHSIGKANRTPMKMLIDQEMSKDAESKIAPPNVVAKLMGLDTLPEQLGSAPNKTPSRGPWCTVKESRLPLECTEQVDDHSEKGALCQIHQSSVDVHGIWQQCLKTNYDREKLHYGSFDKNIDEKKMALVRQKFTEAKRLATDEKLRQSKEFQDALEVLSSNKELFVKFLQEPNSLFSQHSFQLCSLPTSPEKKCITILRPSKLVGTENISETGKRCENQMKKPAQVCQSTACEKSSNVPTLSNQRFDEYVQPTRIVVLKPNIGKNHAVRTVITQQPCSSLNKTSGNFDEDVEVPESREVATEISEQLSEDQMGKRRDETLISSLFSNGYTGDESSFYKSENGYAGGDLSDLELMSPSSRHSWDYVNKFDSPYSVSSISRISCSPESSVCREAKKRLSERWSMMASNANSHEPRHVRRSSSTLGEMLSLSDPKKSVESVDRITNEEERREFASCLSTDFSKEDIGSSPRSLQRSKSAPVSPLMSSTRLGFEAPNSTKADVTTEKASPTKVKSSFKGKISSFFFSRNKKLSKEKRNASQCKEELDTSVAETLGPSLPPGRVGDDAPCVNNTRLEECSSSALCGSSETSPGLTNKLGVVSLEAGLPFSRHLMPGNANEIPDHPSPCSVLEPPFDDDDIMRASSGHMKPNSIGIQVLTKSSLIDKSPHIESISRTLKWEDMYSENADPYLFKPSLACEDREEEEQKWLGLVRSLLSAANIDDSVQCNSFFSRWHSLENPLDPSLRNNFTNLSDKEPEQEAKRRQSRSNWKLIFDSVNAVLIEITGFRSDMSTMATSSNCVHAGALSQPLVDLVWDRLKDWLSWDTQCVGCEIGDSYSLVVERVVGKEVVGKGWTQQLQEEMDDLGKEIEGQLLEQLVEETLLDLTGKSICKPMSVWIQKRKDIEIRKKLEVGMTMGSRATCKTQWSGSGSGSAPVHVGSGLSLGPSGNGYFHKVTQKIKYNFDLFLVAECRENAVSAAISPLPPYNSGVRLSSVIIPNLELPADHCPVPFSTLFFSIPVFMAEAPSLLFLCTALVRDEIVRRDDVPPAVYDLPPDLLDALASQLPPLALQNLQSGMPFELQNEDEYDSDCPKDGRKRRRYRNFNLAWKKNFNLRWSKLTDTIQAVDWQQMYWERHLQSCLDEAAEIASVPSFSKCIGEIEMSDSMLKYIASEGSVHLWCGKYRKLSYHCQQFGCYAQCLSLQSILCVSEICHLLRSCRLQTLVLRWIRFQEQVSGLCKLLNQNRETLTSLELIHCKLSSASVNSICDALLHNRKTHGVLHFSINASYFDETDPVALPLGLVSFLSLGRNLYSFKLCENFLGKNFGKLVFHTLLDASSCLSDLDLSENNMAGWLSNFNRRSLSGIPAFSIAGKSLQSLRVLNLRGNELRKDDADNLRYALAHIPNLEFLDISDNPIEDDGIRNLIPYFLEVSERSFPFADLNLENCELSCDGVTQLLNVLTTLRKPLRSLSLADNSLGSSVAAALGVFMRKSIQILNVEGIGLGPCGFQDLIEGITEGSNIVNINISKNRGGIEIATFLLKLLPGASDLVSVNASYNLMPVESLSIIRSALKSAKGNLKLLDLGGNNWDGQKAEDSLFAEFRDASYNHSSLWEFLDCIHDPPTLKADSAVLNISLLRFSTFTETSTMNFEDLTLALSDPCSPTPDMEEALELARAKDTKERMAGVERLYELLEASRKSLNSAETTALVDCCLDLLKDNNFRVSQGALQALASAAVLSGEHLKLHFNALVPAVVERLGDAKQPVREAARRLLLTLMEISSPTIIVERAGSYAWSHKSWRIREEFARTVTSAIGLFASTELTLQRAVLPSILQMLNDPNPGVREAAIVCIEEMYTQAGPQLRDELQRHHLPTYMVKDINARLEKITPQVRSSEGLAGNFAVGDMKPVNINSKKSSPKAKSSNREVSLFGGESDVTEKQVDPVKVYSEKELIREIEKIASILVPDKDWSIRIAAMQRVEGLVSGGAADYPSFKGLLKQMVGPLSTQLSDRRSSIVKQACHLLCFLSKELLGDFEACAEMFIPVLFKLVVITVLVIAESADNCIKTMLRNCKVARVLPRIADSAKSDRNAVLRARCCEYALLILEHWPDAPEIQRSADLFEDLIRCCVADAMSEVRSTARVLYRMFAKTWPERSRRLFSSFDLVIQRLINEEDGGIHRRHASPSLRDRGTMMSLNSQPSTGSSLPGYGTSAIVAMDRSSSLSSGTSLSSGILSQSKTSGDGPDRSLESVLHSSKQKVSAIESMLRGLDLSEKHNPNLRSSSLDLGVDPPSSRDPPFPQALPASNHFSNSSAADLTASNTNKIRSRQGGLGLSDIISQIQASKCSGKLSHRSNVANEPLSTFSSYSAKRVVDRHHERGFVEENNDIREAKRYITPQIEKHYLDASYRDGNYKDSHNSYIPNFQRPLLRKNAGGRMSATRRRSFDDSQLPLGEMSSYVDSPASLSDALSEGLNPSSDWCTRVGTFNYLQSLLQQGSKGIQEVLQNFEKVMKLFFQHLDDPHHKVAQAALSTLADIIPTCRKPFESYMERILPHVFSRLIDPKELVRQPCSTTLEIVSKTYSTDSLLPALLRSLDEQRSPKAKLAVIEFAINSFNKHVVNSEGFSNNGILKLWLAKLTPLVYDKNTKLKESAITCIISVYSHFEPAAVLNYILSLSVEEQNSLRRALKQYTPRIEVDLMNFLQNKKERQRSKSLYDPSDVVGTSSEEGYVSMSKKSQFFGRYSAGSLDDKSGMKWNMNQESTLVTRSIGQAATSDEVCENLYHNFDSGSCNDVINVKTKDVHYLENSTDPNLGSRTSLVENDANSVNFDDLSSLHLVNGEIDSDHLRIAENAAYNDEASLELESHQHKTKTVNSMADTGPSIPQILHLISTGNSESPSASKCSALQQLIETSISNDPSIWSKYFNQILTVILEVFDNSDSSVRELALSLITEMIKNQRDSMEDSVEIVIEKLLHVTKDIIPKVSNDAEHCLTVVLSQYDPFRCLSVITPLLVTEDEKTLVTCINCLTKLVGRLSQEELMTQLPTFLPALFEAFGHQSADVRKTVVFCLVDIYIMLGKQFLPHLEGLNSTQLRLVTIYANRISQARTGTAIDA</sequence>
<proteinExistence type="predicted"/>
<dbReference type="PANTHER" id="PTHR46634:SF3">
    <property type="entry name" value="M REDUCTASE II SUBUNIT GAMMA, PUTATIVE (DUF3741)-RELATED"/>
    <property type="match status" value="1"/>
</dbReference>
<feature type="region of interest" description="Disordered" evidence="5">
    <location>
        <begin position="1997"/>
        <end position="2020"/>
    </location>
</feature>
<dbReference type="Pfam" id="PF21040">
    <property type="entry name" value="CEP104-like_TOG"/>
    <property type="match status" value="1"/>
</dbReference>
<feature type="non-terminal residue" evidence="7">
    <location>
        <position position="1"/>
    </location>
</feature>
<feature type="repeat" description="HEAT" evidence="4">
    <location>
        <begin position="1841"/>
        <end position="1879"/>
    </location>
</feature>
<dbReference type="InterPro" id="IPR025486">
    <property type="entry name" value="DUF4378"/>
</dbReference>
<evidence type="ECO:0000256" key="3">
    <source>
        <dbReference type="ARBA" id="ARBA00022737"/>
    </source>
</evidence>
<dbReference type="Proteomes" id="UP000685013">
    <property type="component" value="Chromosome 17"/>
</dbReference>
<dbReference type="Pfam" id="PF12348">
    <property type="entry name" value="CLASP_N"/>
    <property type="match status" value="2"/>
</dbReference>
<dbReference type="SMART" id="SM01349">
    <property type="entry name" value="TOG"/>
    <property type="match status" value="4"/>
</dbReference>
<name>A0AAV6M854_9ROSI</name>
<feature type="region of interest" description="Disordered" evidence="5">
    <location>
        <begin position="2359"/>
        <end position="2404"/>
    </location>
</feature>
<feature type="region of interest" description="Disordered" evidence="5">
    <location>
        <begin position="66"/>
        <end position="96"/>
    </location>
</feature>
<dbReference type="PROSITE" id="PS50077">
    <property type="entry name" value="HEAT_REPEAT"/>
    <property type="match status" value="2"/>
</dbReference>
<dbReference type="InterPro" id="IPR034085">
    <property type="entry name" value="TOG"/>
</dbReference>
<evidence type="ECO:0000313" key="7">
    <source>
        <dbReference type="EMBL" id="KAG6576068.1"/>
    </source>
</evidence>
<comment type="subcellular location">
    <subcellularLocation>
        <location evidence="1">Cytoplasm</location>
    </subcellularLocation>
</comment>
<feature type="region of interest" description="Disordered" evidence="5">
    <location>
        <begin position="2265"/>
        <end position="2297"/>
    </location>
</feature>
<dbReference type="EMBL" id="JAGKQH010000017">
    <property type="protein sequence ID" value="KAG6576068.1"/>
    <property type="molecule type" value="Genomic_DNA"/>
</dbReference>
<dbReference type="Pfam" id="PF12552">
    <property type="entry name" value="DUF3741"/>
    <property type="match status" value="1"/>
</dbReference>
<feature type="compositionally biased region" description="Low complexity" evidence="5">
    <location>
        <begin position="2312"/>
        <end position="2328"/>
    </location>
</feature>
<feature type="compositionally biased region" description="Basic and acidic residues" evidence="5">
    <location>
        <begin position="528"/>
        <end position="539"/>
    </location>
</feature>
<keyword evidence="3" id="KW-0677">Repeat</keyword>
<evidence type="ECO:0000313" key="8">
    <source>
        <dbReference type="Proteomes" id="UP000685013"/>
    </source>
</evidence>
<protein>
    <submittedName>
        <fullName evidence="7">CLIP-associated protein</fullName>
    </submittedName>
</protein>
<dbReference type="GO" id="GO:0005737">
    <property type="term" value="C:cytoplasm"/>
    <property type="evidence" value="ECO:0007669"/>
    <property type="project" value="UniProtKB-SubCell"/>
</dbReference>
<feature type="domain" description="TOG" evidence="6">
    <location>
        <begin position="2540"/>
        <end position="2790"/>
    </location>
</feature>
<feature type="compositionally biased region" description="Polar residues" evidence="5">
    <location>
        <begin position="2281"/>
        <end position="2292"/>
    </location>
</feature>
<feature type="region of interest" description="Disordered" evidence="5">
    <location>
        <begin position="502"/>
        <end position="539"/>
    </location>
</feature>
<feature type="domain" description="TOG" evidence="6">
    <location>
        <begin position="2957"/>
        <end position="3193"/>
    </location>
</feature>
<keyword evidence="8" id="KW-1185">Reference proteome</keyword>
<dbReference type="Pfam" id="PF14309">
    <property type="entry name" value="DUF4378"/>
    <property type="match status" value="1"/>
</dbReference>
<evidence type="ECO:0000256" key="5">
    <source>
        <dbReference type="SAM" id="MobiDB-lite"/>
    </source>
</evidence>
<organism evidence="7 8">
    <name type="scientific">Cucurbita argyrosperma subsp. sororia</name>
    <dbReference type="NCBI Taxonomy" id="37648"/>
    <lineage>
        <taxon>Eukaryota</taxon>
        <taxon>Viridiplantae</taxon>
        <taxon>Streptophyta</taxon>
        <taxon>Embryophyta</taxon>
        <taxon>Tracheophyta</taxon>
        <taxon>Spermatophyta</taxon>
        <taxon>Magnoliopsida</taxon>
        <taxon>eudicotyledons</taxon>
        <taxon>Gunneridae</taxon>
        <taxon>Pentapetalae</taxon>
        <taxon>rosids</taxon>
        <taxon>fabids</taxon>
        <taxon>Cucurbitales</taxon>
        <taxon>Cucurbitaceae</taxon>
        <taxon>Cucurbiteae</taxon>
        <taxon>Cucurbita</taxon>
    </lineage>
</organism>
<dbReference type="SMART" id="SM00368">
    <property type="entry name" value="LRR_RI"/>
    <property type="match status" value="5"/>
</dbReference>
<dbReference type="InterPro" id="IPR024395">
    <property type="entry name" value="CLASP_N_dom"/>
</dbReference>
<dbReference type="InterPro" id="IPR032795">
    <property type="entry name" value="DUF3741-assoc"/>
</dbReference>
<keyword evidence="2" id="KW-0963">Cytoplasm</keyword>
<dbReference type="Pfam" id="PF14383">
    <property type="entry name" value="VARLMGL"/>
    <property type="match status" value="1"/>
</dbReference>
<feature type="region of interest" description="Disordered" evidence="5">
    <location>
        <begin position="2312"/>
        <end position="2341"/>
    </location>
</feature>
<feature type="repeat" description="HEAT" evidence="4">
    <location>
        <begin position="1918"/>
        <end position="1956"/>
    </location>
</feature>
<evidence type="ECO:0000256" key="1">
    <source>
        <dbReference type="ARBA" id="ARBA00004496"/>
    </source>
</evidence>
<gene>
    <name evidence="7" type="primary">CLASP</name>
    <name evidence="7" type="ORF">SDJN03_26707</name>
</gene>
<feature type="region of interest" description="Disordered" evidence="5">
    <location>
        <begin position="557"/>
        <end position="601"/>
    </location>
</feature>